<dbReference type="Gene3D" id="2.60.40.770">
    <property type="match status" value="1"/>
</dbReference>
<gene>
    <name evidence="2" type="ORF">NPIL_343011</name>
</gene>
<name>A0A8X6P8R9_NEPPI</name>
<evidence type="ECO:0000256" key="1">
    <source>
        <dbReference type="SAM" id="SignalP"/>
    </source>
</evidence>
<dbReference type="Proteomes" id="UP000887013">
    <property type="component" value="Unassembled WGS sequence"/>
</dbReference>
<feature type="chain" id="PRO_5036491577" evidence="1">
    <location>
        <begin position="18"/>
        <end position="170"/>
    </location>
</feature>
<keyword evidence="3" id="KW-1185">Reference proteome</keyword>
<proteinExistence type="predicted"/>
<evidence type="ECO:0000313" key="3">
    <source>
        <dbReference type="Proteomes" id="UP000887013"/>
    </source>
</evidence>
<organism evidence="2 3">
    <name type="scientific">Nephila pilipes</name>
    <name type="common">Giant wood spider</name>
    <name type="synonym">Nephila maculata</name>
    <dbReference type="NCBI Taxonomy" id="299642"/>
    <lineage>
        <taxon>Eukaryota</taxon>
        <taxon>Metazoa</taxon>
        <taxon>Ecdysozoa</taxon>
        <taxon>Arthropoda</taxon>
        <taxon>Chelicerata</taxon>
        <taxon>Arachnida</taxon>
        <taxon>Araneae</taxon>
        <taxon>Araneomorphae</taxon>
        <taxon>Entelegynae</taxon>
        <taxon>Araneoidea</taxon>
        <taxon>Nephilidae</taxon>
        <taxon>Nephila</taxon>
    </lineage>
</organism>
<reference evidence="2" key="1">
    <citation type="submission" date="2020-08" db="EMBL/GenBank/DDBJ databases">
        <title>Multicomponent nature underlies the extraordinary mechanical properties of spider dragline silk.</title>
        <authorList>
            <person name="Kono N."/>
            <person name="Nakamura H."/>
            <person name="Mori M."/>
            <person name="Yoshida Y."/>
            <person name="Ohtoshi R."/>
            <person name="Malay A.D."/>
            <person name="Moran D.A.P."/>
            <person name="Tomita M."/>
            <person name="Numata K."/>
            <person name="Arakawa K."/>
        </authorList>
    </citation>
    <scope>NUCLEOTIDE SEQUENCE</scope>
</reference>
<dbReference type="OrthoDB" id="6422976at2759"/>
<keyword evidence="1" id="KW-0732">Signal</keyword>
<accession>A0A8X6P8R9</accession>
<dbReference type="EMBL" id="BMAW01066129">
    <property type="protein sequence ID" value="GFT53607.1"/>
    <property type="molecule type" value="Genomic_DNA"/>
</dbReference>
<protein>
    <submittedName>
        <fullName evidence="2">ML domain-containing protein</fullName>
    </submittedName>
</protein>
<comment type="caution">
    <text evidence="2">The sequence shown here is derived from an EMBL/GenBank/DDBJ whole genome shotgun (WGS) entry which is preliminary data.</text>
</comment>
<evidence type="ECO:0000313" key="2">
    <source>
        <dbReference type="EMBL" id="GFT53607.1"/>
    </source>
</evidence>
<sequence>MLLKGCIFLLVIAYASSEYITTYDCPNITTHSKDVLMKVSDCEASYERCPLYQGKSHKVTFEFVMLKNYTGKIDFRVYGVFEKFTVPYRGKSDAFENATYIDNGEKLKDVGIFLTNRPIMHNSVFIVSSSYPKINLKVRFMIVERRTKEALMCREVAVGIQSPPTEGNAD</sequence>
<feature type="signal peptide" evidence="1">
    <location>
        <begin position="1"/>
        <end position="17"/>
    </location>
</feature>
<dbReference type="AlphaFoldDB" id="A0A8X6P8R9"/>